<dbReference type="PANTHER" id="PTHR47966:SF65">
    <property type="entry name" value="ASPARTIC-TYPE ENDOPEPTIDASE"/>
    <property type="match status" value="1"/>
</dbReference>
<dbReference type="GO" id="GO:0006508">
    <property type="term" value="P:proteolysis"/>
    <property type="evidence" value="ECO:0007669"/>
    <property type="project" value="InterPro"/>
</dbReference>
<dbReference type="GO" id="GO:0004190">
    <property type="term" value="F:aspartic-type endopeptidase activity"/>
    <property type="evidence" value="ECO:0007669"/>
    <property type="project" value="InterPro"/>
</dbReference>
<protein>
    <submittedName>
        <fullName evidence="5">Candidapepsin protein</fullName>
    </submittedName>
</protein>
<dbReference type="EMBL" id="MU839035">
    <property type="protein sequence ID" value="KAK1762644.1"/>
    <property type="molecule type" value="Genomic_DNA"/>
</dbReference>
<feature type="domain" description="Peptidase A1" evidence="4">
    <location>
        <begin position="63"/>
        <end position="379"/>
    </location>
</feature>
<feature type="chain" id="PRO_5042545814" evidence="3">
    <location>
        <begin position="20"/>
        <end position="418"/>
    </location>
</feature>
<feature type="active site" evidence="2">
    <location>
        <position position="273"/>
    </location>
</feature>
<organism evidence="5 6">
    <name type="scientific">Phialemonium atrogriseum</name>
    <dbReference type="NCBI Taxonomy" id="1093897"/>
    <lineage>
        <taxon>Eukaryota</taxon>
        <taxon>Fungi</taxon>
        <taxon>Dikarya</taxon>
        <taxon>Ascomycota</taxon>
        <taxon>Pezizomycotina</taxon>
        <taxon>Sordariomycetes</taxon>
        <taxon>Sordariomycetidae</taxon>
        <taxon>Cephalothecales</taxon>
        <taxon>Cephalothecaceae</taxon>
        <taxon>Phialemonium</taxon>
    </lineage>
</organism>
<comment type="similarity">
    <text evidence="1">Belongs to the peptidase A1 family.</text>
</comment>
<dbReference type="Proteomes" id="UP001244011">
    <property type="component" value="Unassembled WGS sequence"/>
</dbReference>
<dbReference type="Pfam" id="PF00026">
    <property type="entry name" value="Asp"/>
    <property type="match status" value="1"/>
</dbReference>
<name>A0AAJ0FHW8_9PEZI</name>
<feature type="active site" evidence="2">
    <location>
        <position position="81"/>
    </location>
</feature>
<evidence type="ECO:0000259" key="4">
    <source>
        <dbReference type="PROSITE" id="PS51767"/>
    </source>
</evidence>
<accession>A0AAJ0FHW8</accession>
<dbReference type="Gene3D" id="2.40.70.10">
    <property type="entry name" value="Acid Proteases"/>
    <property type="match status" value="2"/>
</dbReference>
<feature type="non-terminal residue" evidence="5">
    <location>
        <position position="418"/>
    </location>
</feature>
<keyword evidence="3" id="KW-0732">Signal</keyword>
<dbReference type="InterPro" id="IPR021109">
    <property type="entry name" value="Peptidase_aspartic_dom_sf"/>
</dbReference>
<dbReference type="InterPro" id="IPR033121">
    <property type="entry name" value="PEPTIDASE_A1"/>
</dbReference>
<dbReference type="InterPro" id="IPR001461">
    <property type="entry name" value="Aspartic_peptidase_A1"/>
</dbReference>
<proteinExistence type="inferred from homology"/>
<evidence type="ECO:0000313" key="6">
    <source>
        <dbReference type="Proteomes" id="UP001244011"/>
    </source>
</evidence>
<dbReference type="GeneID" id="85308205"/>
<keyword evidence="6" id="KW-1185">Reference proteome</keyword>
<reference evidence="5" key="1">
    <citation type="submission" date="2023-06" db="EMBL/GenBank/DDBJ databases">
        <title>Genome-scale phylogeny and comparative genomics of the fungal order Sordariales.</title>
        <authorList>
            <consortium name="Lawrence Berkeley National Laboratory"/>
            <person name="Hensen N."/>
            <person name="Bonometti L."/>
            <person name="Westerberg I."/>
            <person name="Brannstrom I.O."/>
            <person name="Guillou S."/>
            <person name="Cros-Aarteil S."/>
            <person name="Calhoun S."/>
            <person name="Haridas S."/>
            <person name="Kuo A."/>
            <person name="Mondo S."/>
            <person name="Pangilinan J."/>
            <person name="Riley R."/>
            <person name="Labutti K."/>
            <person name="Andreopoulos B."/>
            <person name="Lipzen A."/>
            <person name="Chen C."/>
            <person name="Yanf M."/>
            <person name="Daum C."/>
            <person name="Ng V."/>
            <person name="Clum A."/>
            <person name="Steindorff A."/>
            <person name="Ohm R."/>
            <person name="Martin F."/>
            <person name="Silar P."/>
            <person name="Natvig D."/>
            <person name="Lalanne C."/>
            <person name="Gautier V."/>
            <person name="Ament-Velasquez S.L."/>
            <person name="Kruys A."/>
            <person name="Hutchinson M.I."/>
            <person name="Powell A.J."/>
            <person name="Barry K."/>
            <person name="Miller A.N."/>
            <person name="Grigoriev I.V."/>
            <person name="Debuchy R."/>
            <person name="Gladieux P."/>
            <person name="Thoren M.H."/>
            <person name="Johannesson H."/>
        </authorList>
    </citation>
    <scope>NUCLEOTIDE SEQUENCE</scope>
    <source>
        <strain evidence="5">8032-3</strain>
    </source>
</reference>
<dbReference type="PRINTS" id="PR00792">
    <property type="entry name" value="PEPSIN"/>
</dbReference>
<evidence type="ECO:0000256" key="2">
    <source>
        <dbReference type="PIRSR" id="PIRSR601461-1"/>
    </source>
</evidence>
<evidence type="ECO:0000313" key="5">
    <source>
        <dbReference type="EMBL" id="KAK1762644.1"/>
    </source>
</evidence>
<gene>
    <name evidence="5" type="ORF">QBC33DRAFT_461132</name>
</gene>
<dbReference type="SUPFAM" id="SSF50630">
    <property type="entry name" value="Acid proteases"/>
    <property type="match status" value="1"/>
</dbReference>
<dbReference type="PANTHER" id="PTHR47966">
    <property type="entry name" value="BETA-SITE APP-CLEAVING ENZYME, ISOFORM A-RELATED"/>
    <property type="match status" value="1"/>
</dbReference>
<feature type="signal peptide" evidence="3">
    <location>
        <begin position="1"/>
        <end position="19"/>
    </location>
</feature>
<comment type="caution">
    <text evidence="5">The sequence shown here is derived from an EMBL/GenBank/DDBJ whole genome shotgun (WGS) entry which is preliminary data.</text>
</comment>
<dbReference type="PROSITE" id="PS51767">
    <property type="entry name" value="PEPTIDASE_A1"/>
    <property type="match status" value="1"/>
</dbReference>
<dbReference type="RefSeq" id="XP_060278857.1">
    <property type="nucleotide sequence ID" value="XM_060425018.1"/>
</dbReference>
<sequence>MSSTLSLALLAALPALAAAAGGSVGDGFIRHAVTAKLPESSNDWISKRQNGVHLTDQRGGTLYTITLGIGTPAQDVSVIIDTGSSELWVNPNCGNDDNTAFCETLPQFDTSSSSSLVDLGVQGQIGYGKGFVDFEYVADFVTVGSARIQQQIFGVATDSSDIPAGIMGLAPALSSLDPDYPYILDSLKQQGFINSRAFTLDLRSIDSPDDGSVIFGGIDTKKYIGALEKLPIIDLTETLGNRYWIGLDSVGVTLPDGTEQTFFDGPGFPVFLDSGGTLSRLPTPLYNAIGSSFPGVQFDAGSGFYVVDCSLTEGDGSVDFGFGNKIIRVAYKDFIWHIPESEFCVVGLLADDESPVLGDSFLRAAYVVYDQDNYNLHLAQADNCGENLVAIGSGPDAVPSLTGDCTGPSETGGPTETG</sequence>
<evidence type="ECO:0000256" key="3">
    <source>
        <dbReference type="SAM" id="SignalP"/>
    </source>
</evidence>
<evidence type="ECO:0000256" key="1">
    <source>
        <dbReference type="ARBA" id="ARBA00007447"/>
    </source>
</evidence>
<dbReference type="AlphaFoldDB" id="A0AAJ0FHW8"/>